<protein>
    <recommendedName>
        <fullName evidence="4">Secreted protein</fullName>
    </recommendedName>
</protein>
<reference evidence="2 3" key="1">
    <citation type="submission" date="2020-04" db="EMBL/GenBank/DDBJ databases">
        <title>Novel species.</title>
        <authorList>
            <person name="Teo W.F.A."/>
            <person name="Lipun K."/>
            <person name="Srisuk N."/>
            <person name="Duangmal K."/>
        </authorList>
    </citation>
    <scope>NUCLEOTIDE SEQUENCE [LARGE SCALE GENOMIC DNA]</scope>
    <source>
        <strain evidence="2 3">K13G38</strain>
    </source>
</reference>
<gene>
    <name evidence="2" type="ORF">HFP15_14370</name>
</gene>
<dbReference type="Proteomes" id="UP000715441">
    <property type="component" value="Unassembled WGS sequence"/>
</dbReference>
<evidence type="ECO:0000313" key="2">
    <source>
        <dbReference type="EMBL" id="NKQ54069.1"/>
    </source>
</evidence>
<feature type="signal peptide" evidence="1">
    <location>
        <begin position="1"/>
        <end position="31"/>
    </location>
</feature>
<sequence>MRSESMRISAAIVSCGAAVLLAVGAPVAAYADTTAPPAPSYPPITLSPQESQQLCADVLPKMIDHKNKLTQRINGDANTKGSVAWLKARAQAQRAKGHTQLADKLDQRADRLHGRLDDLAKADQRLNDFKNAHCVAK</sequence>
<evidence type="ECO:0008006" key="4">
    <source>
        <dbReference type="Google" id="ProtNLM"/>
    </source>
</evidence>
<dbReference type="EMBL" id="JAAXLS010000008">
    <property type="protein sequence ID" value="NKQ54069.1"/>
    <property type="molecule type" value="Genomic_DNA"/>
</dbReference>
<evidence type="ECO:0000313" key="3">
    <source>
        <dbReference type="Proteomes" id="UP000715441"/>
    </source>
</evidence>
<proteinExistence type="predicted"/>
<organism evidence="2 3">
    <name type="scientific">Amycolatopsis acididurans</name>
    <dbReference type="NCBI Taxonomy" id="2724524"/>
    <lineage>
        <taxon>Bacteria</taxon>
        <taxon>Bacillati</taxon>
        <taxon>Actinomycetota</taxon>
        <taxon>Actinomycetes</taxon>
        <taxon>Pseudonocardiales</taxon>
        <taxon>Pseudonocardiaceae</taxon>
        <taxon>Amycolatopsis</taxon>
    </lineage>
</organism>
<comment type="caution">
    <text evidence="2">The sequence shown here is derived from an EMBL/GenBank/DDBJ whole genome shotgun (WGS) entry which is preliminary data.</text>
</comment>
<feature type="chain" id="PRO_5045500351" description="Secreted protein" evidence="1">
    <location>
        <begin position="32"/>
        <end position="137"/>
    </location>
</feature>
<accession>A0ABX1J568</accession>
<keyword evidence="1" id="KW-0732">Signal</keyword>
<name>A0ABX1J568_9PSEU</name>
<keyword evidence="3" id="KW-1185">Reference proteome</keyword>
<evidence type="ECO:0000256" key="1">
    <source>
        <dbReference type="SAM" id="SignalP"/>
    </source>
</evidence>